<dbReference type="EMBL" id="JANEYF010002833">
    <property type="protein sequence ID" value="KAJ8941762.1"/>
    <property type="molecule type" value="Genomic_DNA"/>
</dbReference>
<name>A0AAV8XSD9_9CUCU</name>
<evidence type="ECO:0000313" key="1">
    <source>
        <dbReference type="EMBL" id="KAJ8941762.1"/>
    </source>
</evidence>
<dbReference type="Proteomes" id="UP001162156">
    <property type="component" value="Unassembled WGS sequence"/>
</dbReference>
<keyword evidence="2" id="KW-1185">Reference proteome</keyword>
<comment type="caution">
    <text evidence="1">The sequence shown here is derived from an EMBL/GenBank/DDBJ whole genome shotgun (WGS) entry which is preliminary data.</text>
</comment>
<proteinExistence type="predicted"/>
<protein>
    <submittedName>
        <fullName evidence="1">Uncharacterized protein</fullName>
    </submittedName>
</protein>
<dbReference type="AlphaFoldDB" id="A0AAV8XSD9"/>
<evidence type="ECO:0000313" key="2">
    <source>
        <dbReference type="Proteomes" id="UP001162156"/>
    </source>
</evidence>
<accession>A0AAV8XSD9</accession>
<sequence>MDWSKSTESKTSIEVPPIKNEELCEMLQEISSEKSEAVLMRILEPFASQISKGNATRPLPLLFNIHDKNYENKSLEELISVGKSLEIHVTQEMKTEIERRTQ</sequence>
<organism evidence="1 2">
    <name type="scientific">Rhamnusium bicolor</name>
    <dbReference type="NCBI Taxonomy" id="1586634"/>
    <lineage>
        <taxon>Eukaryota</taxon>
        <taxon>Metazoa</taxon>
        <taxon>Ecdysozoa</taxon>
        <taxon>Arthropoda</taxon>
        <taxon>Hexapoda</taxon>
        <taxon>Insecta</taxon>
        <taxon>Pterygota</taxon>
        <taxon>Neoptera</taxon>
        <taxon>Endopterygota</taxon>
        <taxon>Coleoptera</taxon>
        <taxon>Polyphaga</taxon>
        <taxon>Cucujiformia</taxon>
        <taxon>Chrysomeloidea</taxon>
        <taxon>Cerambycidae</taxon>
        <taxon>Lepturinae</taxon>
        <taxon>Rhagiini</taxon>
        <taxon>Rhamnusium</taxon>
    </lineage>
</organism>
<gene>
    <name evidence="1" type="ORF">NQ314_010280</name>
</gene>
<reference evidence="1" key="1">
    <citation type="journal article" date="2023" name="Insect Mol. Biol.">
        <title>Genome sequencing provides insights into the evolution of gene families encoding plant cell wall-degrading enzymes in longhorned beetles.</title>
        <authorList>
            <person name="Shin N.R."/>
            <person name="Okamura Y."/>
            <person name="Kirsch R."/>
            <person name="Pauchet Y."/>
        </authorList>
    </citation>
    <scope>NUCLEOTIDE SEQUENCE</scope>
    <source>
        <strain evidence="1">RBIC_L_NR</strain>
    </source>
</reference>